<name>A0ABQ4GH27_9ACTN</name>
<evidence type="ECO:0000259" key="1">
    <source>
        <dbReference type="Pfam" id="PF01610"/>
    </source>
</evidence>
<dbReference type="InterPro" id="IPR002560">
    <property type="entry name" value="Transposase_DDE"/>
</dbReference>
<accession>A0ABQ4GH27</accession>
<organism evidence="2 3">
    <name type="scientific">Microbispora siamensis</name>
    <dbReference type="NCBI Taxonomy" id="564413"/>
    <lineage>
        <taxon>Bacteria</taxon>
        <taxon>Bacillati</taxon>
        <taxon>Actinomycetota</taxon>
        <taxon>Actinomycetes</taxon>
        <taxon>Streptosporangiales</taxon>
        <taxon>Streptosporangiaceae</taxon>
        <taxon>Microbispora</taxon>
    </lineage>
</organism>
<keyword evidence="3" id="KW-1185">Reference proteome</keyword>
<sequence length="98" mass="11239">MDPFHVVRLAGDALDRCRRRIQLATCGHRGRAGDPLYKSRRTLHTGADLLTDEQKTRLEELFANEDHLQVEATWGIYQQMITAYREPDRGAGRKLCSN</sequence>
<evidence type="ECO:0000313" key="3">
    <source>
        <dbReference type="Proteomes" id="UP000660454"/>
    </source>
</evidence>
<gene>
    <name evidence="2" type="ORF">Msi02_15600</name>
</gene>
<reference evidence="2 3" key="1">
    <citation type="submission" date="2021-01" db="EMBL/GenBank/DDBJ databases">
        <title>Whole genome shotgun sequence of Microbispora siamensis NBRC 104113.</title>
        <authorList>
            <person name="Komaki H."/>
            <person name="Tamura T."/>
        </authorList>
    </citation>
    <scope>NUCLEOTIDE SEQUENCE [LARGE SCALE GENOMIC DNA]</scope>
    <source>
        <strain evidence="2 3">NBRC 104113</strain>
    </source>
</reference>
<evidence type="ECO:0000313" key="2">
    <source>
        <dbReference type="EMBL" id="GIH60743.1"/>
    </source>
</evidence>
<feature type="domain" description="Transposase IS204/IS1001/IS1096/IS1165 DDE" evidence="1">
    <location>
        <begin position="1"/>
        <end position="95"/>
    </location>
</feature>
<dbReference type="EMBL" id="BOOF01000005">
    <property type="protein sequence ID" value="GIH60743.1"/>
    <property type="molecule type" value="Genomic_DNA"/>
</dbReference>
<dbReference type="Proteomes" id="UP000660454">
    <property type="component" value="Unassembled WGS sequence"/>
</dbReference>
<comment type="caution">
    <text evidence="2">The sequence shown here is derived from an EMBL/GenBank/DDBJ whole genome shotgun (WGS) entry which is preliminary data.</text>
</comment>
<protein>
    <recommendedName>
        <fullName evidence="1">Transposase IS204/IS1001/IS1096/IS1165 DDE domain-containing protein</fullName>
    </recommendedName>
</protein>
<proteinExistence type="predicted"/>
<dbReference type="Pfam" id="PF01610">
    <property type="entry name" value="DDE_Tnp_ISL3"/>
    <property type="match status" value="1"/>
</dbReference>